<protein>
    <submittedName>
        <fullName evidence="2">Uncharacterized protein</fullName>
    </submittedName>
</protein>
<dbReference type="Proteomes" id="UP000755104">
    <property type="component" value="Unassembled WGS sequence"/>
</dbReference>
<proteinExistence type="predicted"/>
<organism evidence="2 3">
    <name type="scientific">Qipengyuania qiaonensis</name>
    <dbReference type="NCBI Taxonomy" id="2867240"/>
    <lineage>
        <taxon>Bacteria</taxon>
        <taxon>Pseudomonadati</taxon>
        <taxon>Pseudomonadota</taxon>
        <taxon>Alphaproteobacteria</taxon>
        <taxon>Sphingomonadales</taxon>
        <taxon>Erythrobacteraceae</taxon>
        <taxon>Qipengyuania</taxon>
    </lineage>
</organism>
<dbReference type="EMBL" id="JAIGNO010000005">
    <property type="protein sequence ID" value="MBX7482723.1"/>
    <property type="molecule type" value="Genomic_DNA"/>
</dbReference>
<evidence type="ECO:0000313" key="3">
    <source>
        <dbReference type="Proteomes" id="UP000755104"/>
    </source>
</evidence>
<comment type="caution">
    <text evidence="2">The sequence shown here is derived from an EMBL/GenBank/DDBJ whole genome shotgun (WGS) entry which is preliminary data.</text>
</comment>
<evidence type="ECO:0000313" key="2">
    <source>
        <dbReference type="EMBL" id="MBX7482723.1"/>
    </source>
</evidence>
<gene>
    <name evidence="2" type="ORF">K3174_09270</name>
</gene>
<keyword evidence="3" id="KW-1185">Reference proteome</keyword>
<sequence length="123" mass="13200">MAISVYSGLPRVRLPDSATAPLKRTWTQAPATNAPASPRRATRSDRAVGHAQLLVALLAQLAAAGKDPRDHPAFAILETLKQNADVEMMASPLFWRDAPPEVLAAAQDGGRQMMTSLLAIYAR</sequence>
<accession>A0ABS7J5W9</accession>
<feature type="region of interest" description="Disordered" evidence="1">
    <location>
        <begin position="20"/>
        <end position="45"/>
    </location>
</feature>
<evidence type="ECO:0000256" key="1">
    <source>
        <dbReference type="SAM" id="MobiDB-lite"/>
    </source>
</evidence>
<reference evidence="2 3" key="1">
    <citation type="submission" date="2021-08" db="EMBL/GenBank/DDBJ databases">
        <title>Comparative Genomics Analysis of the Genus Qipengyuania Reveals Extensive Genetic Diversity and Metabolic Versatility, Including the Description of Fifteen Novel Species.</title>
        <authorList>
            <person name="Liu Y."/>
        </authorList>
    </citation>
    <scope>NUCLEOTIDE SEQUENCE [LARGE SCALE GENOMIC DNA]</scope>
    <source>
        <strain evidence="2 3">6D47A</strain>
    </source>
</reference>
<feature type="compositionally biased region" description="Polar residues" evidence="1">
    <location>
        <begin position="25"/>
        <end position="35"/>
    </location>
</feature>
<name>A0ABS7J5W9_9SPHN</name>
<dbReference type="RefSeq" id="WP_221557990.1">
    <property type="nucleotide sequence ID" value="NZ_JAIGNO010000005.1"/>
</dbReference>